<gene>
    <name evidence="2" type="ORF">XENOCAPTIV_026346</name>
</gene>
<dbReference type="Proteomes" id="UP001434883">
    <property type="component" value="Unassembled WGS sequence"/>
</dbReference>
<evidence type="ECO:0000313" key="3">
    <source>
        <dbReference type="Proteomes" id="UP001434883"/>
    </source>
</evidence>
<name>A0ABV0QUR1_9TELE</name>
<organism evidence="2 3">
    <name type="scientific">Xenoophorus captivus</name>
    <dbReference type="NCBI Taxonomy" id="1517983"/>
    <lineage>
        <taxon>Eukaryota</taxon>
        <taxon>Metazoa</taxon>
        <taxon>Chordata</taxon>
        <taxon>Craniata</taxon>
        <taxon>Vertebrata</taxon>
        <taxon>Euteleostomi</taxon>
        <taxon>Actinopterygii</taxon>
        <taxon>Neopterygii</taxon>
        <taxon>Teleostei</taxon>
        <taxon>Neoteleostei</taxon>
        <taxon>Acanthomorphata</taxon>
        <taxon>Ovalentaria</taxon>
        <taxon>Atherinomorphae</taxon>
        <taxon>Cyprinodontiformes</taxon>
        <taxon>Goodeidae</taxon>
        <taxon>Xenoophorus</taxon>
    </lineage>
</organism>
<accession>A0ABV0QUR1</accession>
<evidence type="ECO:0000256" key="1">
    <source>
        <dbReference type="SAM" id="MobiDB-lite"/>
    </source>
</evidence>
<feature type="region of interest" description="Disordered" evidence="1">
    <location>
        <begin position="72"/>
        <end position="95"/>
    </location>
</feature>
<comment type="caution">
    <text evidence="2">The sequence shown here is derived from an EMBL/GenBank/DDBJ whole genome shotgun (WGS) entry which is preliminary data.</text>
</comment>
<dbReference type="EMBL" id="JAHRIN010023344">
    <property type="protein sequence ID" value="MEQ2199161.1"/>
    <property type="molecule type" value="Genomic_DNA"/>
</dbReference>
<proteinExistence type="predicted"/>
<feature type="non-terminal residue" evidence="2">
    <location>
        <position position="1"/>
    </location>
</feature>
<feature type="compositionally biased region" description="Polar residues" evidence="1">
    <location>
        <begin position="74"/>
        <end position="95"/>
    </location>
</feature>
<protein>
    <submittedName>
        <fullName evidence="2">Uncharacterized protein</fullName>
    </submittedName>
</protein>
<sequence>QCNKKRNLELLTHRPGPGVSYSISKFVYKPTSNKVIGVHFRLKKPAYFKNYYYRLFMSAVLRSVRGNVDGRADSIQTRTATSQKEGLTSCTGPSK</sequence>
<evidence type="ECO:0000313" key="2">
    <source>
        <dbReference type="EMBL" id="MEQ2199161.1"/>
    </source>
</evidence>
<keyword evidence="3" id="KW-1185">Reference proteome</keyword>
<reference evidence="2 3" key="1">
    <citation type="submission" date="2021-06" db="EMBL/GenBank/DDBJ databases">
        <authorList>
            <person name="Palmer J.M."/>
        </authorList>
    </citation>
    <scope>NUCLEOTIDE SEQUENCE [LARGE SCALE GENOMIC DNA]</scope>
    <source>
        <strain evidence="2 3">XC_2019</strain>
        <tissue evidence="2">Muscle</tissue>
    </source>
</reference>